<keyword evidence="1" id="KW-0812">Transmembrane</keyword>
<dbReference type="AlphaFoldDB" id="A0A3B1JED7"/>
<name>A0A3B1JED7_ASTMX</name>
<feature type="transmembrane region" description="Helical" evidence="1">
    <location>
        <begin position="354"/>
        <end position="385"/>
    </location>
</feature>
<evidence type="ECO:0000313" key="3">
    <source>
        <dbReference type="Proteomes" id="UP000018467"/>
    </source>
</evidence>
<protein>
    <recommendedName>
        <fullName evidence="4">SGNH hydrolase-type esterase domain-containing protein</fullName>
    </recommendedName>
</protein>
<sequence length="389" mass="44358">MPPCVGSEHLCCQNCYNLLQRMTVLETNFRSLLSEFKDWHFCASGQWAGILTEQRAVETNRTGPADHVDIPNVSTAERYGQNQQWVRIGAKPKRHATYSSVVSSTPANIAHLANANAKAIARRSEHRARGNQFQSLSLQNRFEPLQDLNDFPNTSQYDTERTRRFSHSKHPRRATGLQAVATADTLVLGDDSVHGMNNNQKLIVRCEPNITVSELNEKLPALLAEYRTVKRIIVHVGKNDTRKEESVLKRDFNDLFTNIQTFISGPLPARGCNMFSRLLALNIWLQKTCRSNGLNFIDNFNLFFGKREFFRRDGLHTNKRGVKFLSENFIFSLCNFSVPTGEDTSALTPNQSCFILILVFISIFTVNLLQVFFLFFFNFSVYFLICKAL</sequence>
<dbReference type="Bgee" id="ENSAMXG00000035749">
    <property type="expression patterns" value="Expressed in mesonephros and 14 other cell types or tissues"/>
</dbReference>
<keyword evidence="3" id="KW-1185">Reference proteome</keyword>
<dbReference type="InParanoid" id="A0A3B1JED7"/>
<evidence type="ECO:0008006" key="4">
    <source>
        <dbReference type="Google" id="ProtNLM"/>
    </source>
</evidence>
<dbReference type="GeneTree" id="ENSGT01060000248930"/>
<evidence type="ECO:0000256" key="1">
    <source>
        <dbReference type="SAM" id="Phobius"/>
    </source>
</evidence>
<dbReference type="Proteomes" id="UP000018467">
    <property type="component" value="Unassembled WGS sequence"/>
</dbReference>
<dbReference type="SUPFAM" id="SSF52266">
    <property type="entry name" value="SGNH hydrolase"/>
    <property type="match status" value="1"/>
</dbReference>
<dbReference type="Gene3D" id="3.40.50.12690">
    <property type="match status" value="1"/>
</dbReference>
<dbReference type="Ensembl" id="ENSAMXT00000047664.1">
    <property type="protein sequence ID" value="ENSAMXP00000040131.1"/>
    <property type="gene ID" value="ENSAMXG00000035749.1"/>
</dbReference>
<proteinExistence type="predicted"/>
<accession>A0A3B1JED7</accession>
<reference evidence="2" key="3">
    <citation type="submission" date="2025-08" db="UniProtKB">
        <authorList>
            <consortium name="Ensembl"/>
        </authorList>
    </citation>
    <scope>IDENTIFICATION</scope>
</reference>
<dbReference type="Gene3D" id="3.40.50.12700">
    <property type="match status" value="1"/>
</dbReference>
<reference evidence="3" key="1">
    <citation type="submission" date="2013-03" db="EMBL/GenBank/DDBJ databases">
        <authorList>
            <person name="Jeffery W."/>
            <person name="Warren W."/>
            <person name="Wilson R.K."/>
        </authorList>
    </citation>
    <scope>NUCLEOTIDE SEQUENCE</scope>
    <source>
        <strain evidence="3">female</strain>
    </source>
</reference>
<evidence type="ECO:0000313" key="2">
    <source>
        <dbReference type="Ensembl" id="ENSAMXP00000040131.1"/>
    </source>
</evidence>
<organism evidence="2 3">
    <name type="scientific">Astyanax mexicanus</name>
    <name type="common">Blind cave fish</name>
    <name type="synonym">Astyanax fasciatus mexicanus</name>
    <dbReference type="NCBI Taxonomy" id="7994"/>
    <lineage>
        <taxon>Eukaryota</taxon>
        <taxon>Metazoa</taxon>
        <taxon>Chordata</taxon>
        <taxon>Craniata</taxon>
        <taxon>Vertebrata</taxon>
        <taxon>Euteleostomi</taxon>
        <taxon>Actinopterygii</taxon>
        <taxon>Neopterygii</taxon>
        <taxon>Teleostei</taxon>
        <taxon>Ostariophysi</taxon>
        <taxon>Characiformes</taxon>
        <taxon>Characoidei</taxon>
        <taxon>Acestrorhamphidae</taxon>
        <taxon>Acestrorhamphinae</taxon>
        <taxon>Astyanax</taxon>
    </lineage>
</organism>
<keyword evidence="1" id="KW-0472">Membrane</keyword>
<keyword evidence="1" id="KW-1133">Transmembrane helix</keyword>
<reference evidence="2" key="4">
    <citation type="submission" date="2025-09" db="UniProtKB">
        <authorList>
            <consortium name="Ensembl"/>
        </authorList>
    </citation>
    <scope>IDENTIFICATION</scope>
</reference>
<reference evidence="3" key="2">
    <citation type="journal article" date="2014" name="Nat. Commun.">
        <title>The cavefish genome reveals candidate genes for eye loss.</title>
        <authorList>
            <person name="McGaugh S.E."/>
            <person name="Gross J.B."/>
            <person name="Aken B."/>
            <person name="Blin M."/>
            <person name="Borowsky R."/>
            <person name="Chalopin D."/>
            <person name="Hinaux H."/>
            <person name="Jeffery W.R."/>
            <person name="Keene A."/>
            <person name="Ma L."/>
            <person name="Minx P."/>
            <person name="Murphy D."/>
            <person name="O'Quin K.E."/>
            <person name="Retaux S."/>
            <person name="Rohner N."/>
            <person name="Searle S.M."/>
            <person name="Stahl B.A."/>
            <person name="Tabin C."/>
            <person name="Volff J.N."/>
            <person name="Yoshizawa M."/>
            <person name="Warren W.C."/>
        </authorList>
    </citation>
    <scope>NUCLEOTIDE SEQUENCE [LARGE SCALE GENOMIC DNA]</scope>
    <source>
        <strain evidence="3">female</strain>
    </source>
</reference>